<reference evidence="1 2" key="1">
    <citation type="journal article" date="2022" name="Nat. Genet.">
        <title>Improved pea reference genome and pan-genome highlight genomic features and evolutionary characteristics.</title>
        <authorList>
            <person name="Yang T."/>
            <person name="Liu R."/>
            <person name="Luo Y."/>
            <person name="Hu S."/>
            <person name="Wang D."/>
            <person name="Wang C."/>
            <person name="Pandey M.K."/>
            <person name="Ge S."/>
            <person name="Xu Q."/>
            <person name="Li N."/>
            <person name="Li G."/>
            <person name="Huang Y."/>
            <person name="Saxena R.K."/>
            <person name="Ji Y."/>
            <person name="Li M."/>
            <person name="Yan X."/>
            <person name="He Y."/>
            <person name="Liu Y."/>
            <person name="Wang X."/>
            <person name="Xiang C."/>
            <person name="Varshney R.K."/>
            <person name="Ding H."/>
            <person name="Gao S."/>
            <person name="Zong X."/>
        </authorList>
    </citation>
    <scope>NUCLEOTIDE SEQUENCE [LARGE SCALE GENOMIC DNA]</scope>
    <source>
        <strain evidence="1 2">cv. Zhongwan 6</strain>
    </source>
</reference>
<keyword evidence="2" id="KW-1185">Reference proteome</keyword>
<dbReference type="Gramene" id="Psat05G0297700-T1">
    <property type="protein sequence ID" value="KAI5406449.1"/>
    <property type="gene ID" value="KIW84_052977"/>
</dbReference>
<evidence type="ECO:0000313" key="2">
    <source>
        <dbReference type="Proteomes" id="UP001058974"/>
    </source>
</evidence>
<proteinExistence type="predicted"/>
<organism evidence="1 2">
    <name type="scientific">Pisum sativum</name>
    <name type="common">Garden pea</name>
    <name type="synonym">Lathyrus oleraceus</name>
    <dbReference type="NCBI Taxonomy" id="3888"/>
    <lineage>
        <taxon>Eukaryota</taxon>
        <taxon>Viridiplantae</taxon>
        <taxon>Streptophyta</taxon>
        <taxon>Embryophyta</taxon>
        <taxon>Tracheophyta</taxon>
        <taxon>Spermatophyta</taxon>
        <taxon>Magnoliopsida</taxon>
        <taxon>eudicotyledons</taxon>
        <taxon>Gunneridae</taxon>
        <taxon>Pentapetalae</taxon>
        <taxon>rosids</taxon>
        <taxon>fabids</taxon>
        <taxon>Fabales</taxon>
        <taxon>Fabaceae</taxon>
        <taxon>Papilionoideae</taxon>
        <taxon>50 kb inversion clade</taxon>
        <taxon>NPAAA clade</taxon>
        <taxon>Hologalegina</taxon>
        <taxon>IRL clade</taxon>
        <taxon>Fabeae</taxon>
        <taxon>Lathyrus</taxon>
    </lineage>
</organism>
<protein>
    <submittedName>
        <fullName evidence="1">Uncharacterized protein</fullName>
    </submittedName>
</protein>
<dbReference type="AlphaFoldDB" id="A0A9D5AFZ1"/>
<comment type="caution">
    <text evidence="1">The sequence shown here is derived from an EMBL/GenBank/DDBJ whole genome shotgun (WGS) entry which is preliminary data.</text>
</comment>
<sequence length="66" mass="6703">MAAGLHLLVAGALGFRAAHKVETKAHMVLVAFSSSLNSQDRRSFAGTGIQTCDGSNGGNNLSASSL</sequence>
<gene>
    <name evidence="1" type="ORF">KIW84_052977</name>
</gene>
<accession>A0A9D5AFZ1</accession>
<dbReference type="EMBL" id="JAMSHJ010000005">
    <property type="protein sequence ID" value="KAI5406449.1"/>
    <property type="molecule type" value="Genomic_DNA"/>
</dbReference>
<dbReference type="Proteomes" id="UP001058974">
    <property type="component" value="Chromosome 5"/>
</dbReference>
<name>A0A9D5AFZ1_PEA</name>
<evidence type="ECO:0000313" key="1">
    <source>
        <dbReference type="EMBL" id="KAI5406449.1"/>
    </source>
</evidence>